<evidence type="ECO:0000256" key="3">
    <source>
        <dbReference type="ARBA" id="ARBA00008397"/>
    </source>
</evidence>
<organism evidence="8 9">
    <name type="scientific">Alkalicoccus urumqiensis</name>
    <name type="common">Bacillus urumqiensis</name>
    <dbReference type="NCBI Taxonomy" id="1548213"/>
    <lineage>
        <taxon>Bacteria</taxon>
        <taxon>Bacillati</taxon>
        <taxon>Bacillota</taxon>
        <taxon>Bacilli</taxon>
        <taxon>Bacillales</taxon>
        <taxon>Bacillaceae</taxon>
        <taxon>Alkalicoccus</taxon>
    </lineage>
</organism>
<evidence type="ECO:0000256" key="7">
    <source>
        <dbReference type="HAMAP-Rule" id="MF_00675"/>
    </source>
</evidence>
<sequence length="466" mass="52460">MQTFIEEDFLLKGETAKKLYHDYAKDLPIIDFHNHLVPEELLTDRSFSNLTDVWLGGDHYKWRAMRTHGVEESLISGSADPKAKFDAWADTVPNLIGNPLYHWTHLELSRYFDINSLLNNQTKDDIYEKTAEMLSSGGVTTHSVLKKSRVEFLGTTDDPADPLDTHRKLQQADVPFTAAPSFRADQAIHPEKPTFLSWVEKLGNIQQKPIETYDDFLEALSERIDAFDAAGCRASDHGINRMFYKETGDREAAALFSRRLYGGVLNEEEAEKLKTHTMLFLGEKYAEKGWAMQLHIGPLRNNYTKKFHEIGADSGFDSIGDAPVAEPLAALLDRLASKEALPKTVLFTLNPRDNPVLAAMAGNYQEGGIPGKVQFGTAWWHNDHEAGMIDQMTALASIGVIRHFIGMLTDSRSVLSMSRHEYFRRLLSSLIGGWVDDGKAPNDEALLKEYIEGICYKNAKAYFNLT</sequence>
<dbReference type="SUPFAM" id="SSF51556">
    <property type="entry name" value="Metallo-dependent hydrolases"/>
    <property type="match status" value="1"/>
</dbReference>
<dbReference type="PANTHER" id="PTHR30068:SF4">
    <property type="entry name" value="URONATE ISOMERASE"/>
    <property type="match status" value="1"/>
</dbReference>
<dbReference type="NCBIfam" id="NF002794">
    <property type="entry name" value="PRK02925.1"/>
    <property type="match status" value="1"/>
</dbReference>
<dbReference type="Gene3D" id="3.20.20.140">
    <property type="entry name" value="Metal-dependent hydrolases"/>
    <property type="match status" value="1"/>
</dbReference>
<dbReference type="InterPro" id="IPR003766">
    <property type="entry name" value="Uronate_isomerase"/>
</dbReference>
<gene>
    <name evidence="7" type="primary">uxaC</name>
    <name evidence="8" type="ORF">C6I21_03905</name>
</gene>
<evidence type="ECO:0000313" key="8">
    <source>
        <dbReference type="EMBL" id="PRO66495.1"/>
    </source>
</evidence>
<dbReference type="GO" id="GO:0042840">
    <property type="term" value="P:D-glucuronate catabolic process"/>
    <property type="evidence" value="ECO:0007669"/>
    <property type="project" value="TreeGrafter"/>
</dbReference>
<evidence type="ECO:0000256" key="5">
    <source>
        <dbReference type="ARBA" id="ARBA00020555"/>
    </source>
</evidence>
<dbReference type="OrthoDB" id="9766564at2"/>
<dbReference type="AlphaFoldDB" id="A0A2P6MJP8"/>
<evidence type="ECO:0000256" key="2">
    <source>
        <dbReference type="ARBA" id="ARBA00004892"/>
    </source>
</evidence>
<dbReference type="PANTHER" id="PTHR30068">
    <property type="entry name" value="URONATE ISOMERASE"/>
    <property type="match status" value="1"/>
</dbReference>
<comment type="caution">
    <text evidence="8">The sequence shown here is derived from an EMBL/GenBank/DDBJ whole genome shotgun (WGS) entry which is preliminary data.</text>
</comment>
<comment type="catalytic activity">
    <reaction evidence="7">
        <text>aldehydo-D-galacturonate = keto-D-tagaturonate</text>
        <dbReference type="Rhea" id="RHEA:27702"/>
        <dbReference type="ChEBI" id="CHEBI:12952"/>
        <dbReference type="ChEBI" id="CHEBI:17886"/>
    </reaction>
</comment>
<dbReference type="GO" id="GO:0019698">
    <property type="term" value="P:D-galacturonate catabolic process"/>
    <property type="evidence" value="ECO:0007669"/>
    <property type="project" value="TreeGrafter"/>
</dbReference>
<dbReference type="Proteomes" id="UP000243650">
    <property type="component" value="Unassembled WGS sequence"/>
</dbReference>
<protein>
    <recommendedName>
        <fullName evidence="5 7">Uronate isomerase</fullName>
        <ecNumber evidence="4 7">5.3.1.12</ecNumber>
    </recommendedName>
    <alternativeName>
        <fullName evidence="7">Glucuronate isomerase</fullName>
    </alternativeName>
    <alternativeName>
        <fullName evidence="7">Uronic isomerase</fullName>
    </alternativeName>
</protein>
<evidence type="ECO:0000256" key="1">
    <source>
        <dbReference type="ARBA" id="ARBA00001165"/>
    </source>
</evidence>
<reference evidence="8 9" key="1">
    <citation type="submission" date="2018-03" db="EMBL/GenBank/DDBJ databases">
        <title>Bacillus urumqiensis sp. nov., a moderately haloalkaliphilic bacterium isolated from a salt lake.</title>
        <authorList>
            <person name="Zhao B."/>
            <person name="Liao Z."/>
        </authorList>
    </citation>
    <scope>NUCLEOTIDE SEQUENCE [LARGE SCALE GENOMIC DNA]</scope>
    <source>
        <strain evidence="8 9">BZ-SZ-XJ18</strain>
    </source>
</reference>
<dbReference type="GO" id="GO:0008880">
    <property type="term" value="F:glucuronate isomerase activity"/>
    <property type="evidence" value="ECO:0007669"/>
    <property type="project" value="UniProtKB-UniRule"/>
</dbReference>
<evidence type="ECO:0000256" key="4">
    <source>
        <dbReference type="ARBA" id="ARBA00012546"/>
    </source>
</evidence>
<name>A0A2P6MJP8_ALKUR</name>
<evidence type="ECO:0000313" key="9">
    <source>
        <dbReference type="Proteomes" id="UP000243650"/>
    </source>
</evidence>
<dbReference type="Gene3D" id="1.10.2020.10">
    <property type="entry name" value="uronate isomerase, domain 2, chain A"/>
    <property type="match status" value="1"/>
</dbReference>
<comment type="catalytic activity">
    <reaction evidence="1 7">
        <text>D-glucuronate = D-fructuronate</text>
        <dbReference type="Rhea" id="RHEA:13049"/>
        <dbReference type="ChEBI" id="CHEBI:58720"/>
        <dbReference type="ChEBI" id="CHEBI:59863"/>
        <dbReference type="EC" id="5.3.1.12"/>
    </reaction>
</comment>
<comment type="similarity">
    <text evidence="3 7">Belongs to the metallo-dependent hydrolases superfamily. Uronate isomerase family.</text>
</comment>
<dbReference type="RefSeq" id="WP_105958133.1">
    <property type="nucleotide sequence ID" value="NZ_PVNS01000003.1"/>
</dbReference>
<dbReference type="EC" id="5.3.1.12" evidence="4 7"/>
<keyword evidence="9" id="KW-1185">Reference proteome</keyword>
<keyword evidence="6 7" id="KW-0413">Isomerase</keyword>
<accession>A0A2P6MJP8</accession>
<proteinExistence type="inferred from homology"/>
<dbReference type="Pfam" id="PF02614">
    <property type="entry name" value="UxaC"/>
    <property type="match status" value="1"/>
</dbReference>
<comment type="pathway">
    <text evidence="2 7">Carbohydrate metabolism; pentose and glucuronate interconversion.</text>
</comment>
<evidence type="ECO:0000256" key="6">
    <source>
        <dbReference type="ARBA" id="ARBA00023235"/>
    </source>
</evidence>
<dbReference type="EMBL" id="PVNS01000003">
    <property type="protein sequence ID" value="PRO66495.1"/>
    <property type="molecule type" value="Genomic_DNA"/>
</dbReference>
<dbReference type="InterPro" id="IPR032466">
    <property type="entry name" value="Metal_Hydrolase"/>
</dbReference>
<dbReference type="HAMAP" id="MF_00675">
    <property type="entry name" value="UxaC"/>
    <property type="match status" value="1"/>
</dbReference>
<dbReference type="UniPathway" id="UPA00246"/>